<name>A0ABW7W7Q6_9NOCA</name>
<dbReference type="EMBL" id="JBIRXV010000001">
    <property type="protein sequence ID" value="MFI2319008.1"/>
    <property type="molecule type" value="Genomic_DNA"/>
</dbReference>
<evidence type="ECO:0000256" key="1">
    <source>
        <dbReference type="SAM" id="MobiDB-lite"/>
    </source>
</evidence>
<evidence type="ECO:0000313" key="3">
    <source>
        <dbReference type="Proteomes" id="UP001611450"/>
    </source>
</evidence>
<sequence length="185" mass="20550">MLADADIVTTRAITIDTGADAIWPWLVQLGPGRGGAYTYDWIENLLGLDMHSADQILPQFQNLKVGDGFALGKSGPRMRAATVERERALVFASDDGHWVWAFGLYPAGKSTRLVSRNRIGLTGASDLTRRFYRYVMEPASLVMERKMLYGIKRRAEQPAFRSGVATGPGRSPITPRRHLSRSARD</sequence>
<protein>
    <submittedName>
        <fullName evidence="2">SRPBCC family protein</fullName>
    </submittedName>
</protein>
<keyword evidence="3" id="KW-1185">Reference proteome</keyword>
<comment type="caution">
    <text evidence="2">The sequence shown here is derived from an EMBL/GenBank/DDBJ whole genome shotgun (WGS) entry which is preliminary data.</text>
</comment>
<organism evidence="2 3">
    <name type="scientific">Nocardia beijingensis</name>
    <dbReference type="NCBI Taxonomy" id="95162"/>
    <lineage>
        <taxon>Bacteria</taxon>
        <taxon>Bacillati</taxon>
        <taxon>Actinomycetota</taxon>
        <taxon>Actinomycetes</taxon>
        <taxon>Mycobacteriales</taxon>
        <taxon>Nocardiaceae</taxon>
        <taxon>Nocardia</taxon>
    </lineage>
</organism>
<feature type="region of interest" description="Disordered" evidence="1">
    <location>
        <begin position="160"/>
        <end position="185"/>
    </location>
</feature>
<gene>
    <name evidence="2" type="ORF">ACH47G_00825</name>
</gene>
<accession>A0ABW7W7Q6</accession>
<dbReference type="RefSeq" id="WP_396946114.1">
    <property type="nucleotide sequence ID" value="NZ_JBIRXV010000001.1"/>
</dbReference>
<reference evidence="2 3" key="1">
    <citation type="submission" date="2024-10" db="EMBL/GenBank/DDBJ databases">
        <title>The Natural Products Discovery Center: Release of the First 8490 Sequenced Strains for Exploring Actinobacteria Biosynthetic Diversity.</title>
        <authorList>
            <person name="Kalkreuter E."/>
            <person name="Kautsar S.A."/>
            <person name="Yang D."/>
            <person name="Bader C.D."/>
            <person name="Teijaro C.N."/>
            <person name="Fluegel L."/>
            <person name="Davis C.M."/>
            <person name="Simpson J.R."/>
            <person name="Lauterbach L."/>
            <person name="Steele A.D."/>
            <person name="Gui C."/>
            <person name="Meng S."/>
            <person name="Li G."/>
            <person name="Viehrig K."/>
            <person name="Ye F."/>
            <person name="Su P."/>
            <person name="Kiefer A.F."/>
            <person name="Nichols A."/>
            <person name="Cepeda A.J."/>
            <person name="Yan W."/>
            <person name="Fan B."/>
            <person name="Jiang Y."/>
            <person name="Adhikari A."/>
            <person name="Zheng C.-J."/>
            <person name="Schuster L."/>
            <person name="Cowan T.M."/>
            <person name="Smanski M.J."/>
            <person name="Chevrette M.G."/>
            <person name="De Carvalho L.P.S."/>
            <person name="Shen B."/>
        </authorList>
    </citation>
    <scope>NUCLEOTIDE SEQUENCE [LARGE SCALE GENOMIC DNA]</scope>
    <source>
        <strain evidence="2 3">NPDC019626</strain>
    </source>
</reference>
<proteinExistence type="predicted"/>
<dbReference type="InterPro" id="IPR023393">
    <property type="entry name" value="START-like_dom_sf"/>
</dbReference>
<evidence type="ECO:0000313" key="2">
    <source>
        <dbReference type="EMBL" id="MFI2319008.1"/>
    </source>
</evidence>
<dbReference type="Proteomes" id="UP001611450">
    <property type="component" value="Unassembled WGS sequence"/>
</dbReference>
<feature type="compositionally biased region" description="Basic residues" evidence="1">
    <location>
        <begin position="175"/>
        <end position="185"/>
    </location>
</feature>
<dbReference type="Gene3D" id="3.30.530.20">
    <property type="match status" value="1"/>
</dbReference>